<dbReference type="InterPro" id="IPR036388">
    <property type="entry name" value="WH-like_DNA-bd_sf"/>
</dbReference>
<dbReference type="InterPro" id="IPR007630">
    <property type="entry name" value="RNA_pol_sigma70_r4"/>
</dbReference>
<evidence type="ECO:0000256" key="5">
    <source>
        <dbReference type="ARBA" id="ARBA00023163"/>
    </source>
</evidence>
<organism evidence="8 9">
    <name type="scientific">Nocardioides marmoribigeumensis</name>
    <dbReference type="NCBI Taxonomy" id="433649"/>
    <lineage>
        <taxon>Bacteria</taxon>
        <taxon>Bacillati</taxon>
        <taxon>Actinomycetota</taxon>
        <taxon>Actinomycetes</taxon>
        <taxon>Propionibacteriales</taxon>
        <taxon>Nocardioidaceae</taxon>
        <taxon>Nocardioides</taxon>
    </lineage>
</organism>
<dbReference type="SUPFAM" id="SSF88659">
    <property type="entry name" value="Sigma3 and sigma4 domains of RNA polymerase sigma factors"/>
    <property type="match status" value="1"/>
</dbReference>
<dbReference type="Gene3D" id="1.10.10.10">
    <property type="entry name" value="Winged helix-like DNA-binding domain superfamily/Winged helix DNA-binding domain"/>
    <property type="match status" value="1"/>
</dbReference>
<evidence type="ECO:0000256" key="2">
    <source>
        <dbReference type="ARBA" id="ARBA00023015"/>
    </source>
</evidence>
<proteinExistence type="inferred from homology"/>
<keyword evidence="3" id="KW-0731">Sigma factor</keyword>
<keyword evidence="2" id="KW-0805">Transcription regulation</keyword>
<dbReference type="RefSeq" id="WP_310301139.1">
    <property type="nucleotide sequence ID" value="NZ_BAAAPS010000008.1"/>
</dbReference>
<comment type="similarity">
    <text evidence="1">Belongs to the sigma-70 factor family. ECF subfamily.</text>
</comment>
<protein>
    <submittedName>
        <fullName evidence="8">RNA polymerase sigma-70 factor (ECF subfamily)</fullName>
    </submittedName>
</protein>
<dbReference type="InterPro" id="IPR013325">
    <property type="entry name" value="RNA_pol_sigma_r2"/>
</dbReference>
<sequence length="188" mass="20724">MDHGLDAALREARTGSQAAFGELWRAWSPAVCGFLRAKGAHDPESTTSEVFLGGFEALDDFVGDAGQFRALLFTIAQRRVVDELRRRSRRPVEVEWTAELDDRCDDSAEQRALAWQGESDARTLLDGLPPDQKDVLVLRIFGDLTVDQIAAALGKTPGAVKQLQRRGLDNLRRRVGAARPVDLAAERS</sequence>
<evidence type="ECO:0000313" key="8">
    <source>
        <dbReference type="EMBL" id="MDR7362098.1"/>
    </source>
</evidence>
<accession>A0ABU2BWF6</accession>
<dbReference type="Proteomes" id="UP001183648">
    <property type="component" value="Unassembled WGS sequence"/>
</dbReference>
<reference evidence="8 9" key="1">
    <citation type="submission" date="2023-07" db="EMBL/GenBank/DDBJ databases">
        <title>Sequencing the genomes of 1000 actinobacteria strains.</title>
        <authorList>
            <person name="Klenk H.-P."/>
        </authorList>
    </citation>
    <scope>NUCLEOTIDE SEQUENCE [LARGE SCALE GENOMIC DNA]</scope>
    <source>
        <strain evidence="8 9">DSM 19426</strain>
    </source>
</reference>
<name>A0ABU2BWF6_9ACTN</name>
<evidence type="ECO:0000256" key="3">
    <source>
        <dbReference type="ARBA" id="ARBA00023082"/>
    </source>
</evidence>
<dbReference type="PANTHER" id="PTHR43133">
    <property type="entry name" value="RNA POLYMERASE ECF-TYPE SIGMA FACTO"/>
    <property type="match status" value="1"/>
</dbReference>
<dbReference type="EMBL" id="JAVDYG010000001">
    <property type="protein sequence ID" value="MDR7362098.1"/>
    <property type="molecule type" value="Genomic_DNA"/>
</dbReference>
<feature type="domain" description="RNA polymerase sigma-70 region 4" evidence="7">
    <location>
        <begin position="124"/>
        <end position="172"/>
    </location>
</feature>
<dbReference type="NCBIfam" id="TIGR02937">
    <property type="entry name" value="sigma70-ECF"/>
    <property type="match status" value="1"/>
</dbReference>
<gene>
    <name evidence="8" type="ORF">J2S63_001651</name>
</gene>
<keyword evidence="5" id="KW-0804">Transcription</keyword>
<evidence type="ECO:0000256" key="1">
    <source>
        <dbReference type="ARBA" id="ARBA00010641"/>
    </source>
</evidence>
<keyword evidence="9" id="KW-1185">Reference proteome</keyword>
<evidence type="ECO:0000259" key="7">
    <source>
        <dbReference type="Pfam" id="PF04545"/>
    </source>
</evidence>
<dbReference type="InterPro" id="IPR039425">
    <property type="entry name" value="RNA_pol_sigma-70-like"/>
</dbReference>
<dbReference type="Gene3D" id="1.10.1740.10">
    <property type="match status" value="1"/>
</dbReference>
<dbReference type="PANTHER" id="PTHR43133:SF57">
    <property type="entry name" value="RNA POLYMERASE SIGMA-70 FACTOR"/>
    <property type="match status" value="1"/>
</dbReference>
<comment type="caution">
    <text evidence="8">The sequence shown here is derived from an EMBL/GenBank/DDBJ whole genome shotgun (WGS) entry which is preliminary data.</text>
</comment>
<evidence type="ECO:0000259" key="6">
    <source>
        <dbReference type="Pfam" id="PF04542"/>
    </source>
</evidence>
<dbReference type="Pfam" id="PF04545">
    <property type="entry name" value="Sigma70_r4"/>
    <property type="match status" value="1"/>
</dbReference>
<dbReference type="CDD" id="cd06171">
    <property type="entry name" value="Sigma70_r4"/>
    <property type="match status" value="1"/>
</dbReference>
<keyword evidence="4" id="KW-0238">DNA-binding</keyword>
<feature type="domain" description="RNA polymerase sigma-70 region 2" evidence="6">
    <location>
        <begin position="24"/>
        <end position="90"/>
    </location>
</feature>
<evidence type="ECO:0000256" key="4">
    <source>
        <dbReference type="ARBA" id="ARBA00023125"/>
    </source>
</evidence>
<dbReference type="InterPro" id="IPR014284">
    <property type="entry name" value="RNA_pol_sigma-70_dom"/>
</dbReference>
<evidence type="ECO:0000313" key="9">
    <source>
        <dbReference type="Proteomes" id="UP001183648"/>
    </source>
</evidence>
<dbReference type="InterPro" id="IPR007627">
    <property type="entry name" value="RNA_pol_sigma70_r2"/>
</dbReference>
<dbReference type="InterPro" id="IPR013324">
    <property type="entry name" value="RNA_pol_sigma_r3/r4-like"/>
</dbReference>
<dbReference type="SUPFAM" id="SSF88946">
    <property type="entry name" value="Sigma2 domain of RNA polymerase sigma factors"/>
    <property type="match status" value="1"/>
</dbReference>
<dbReference type="Pfam" id="PF04542">
    <property type="entry name" value="Sigma70_r2"/>
    <property type="match status" value="1"/>
</dbReference>